<reference evidence="23" key="1">
    <citation type="journal article" date="2023" name="Genome Biol. Evol.">
        <title>First Whole Genome Sequence and Flow Cytometry Genome Size Data for the Lichen-Forming Fungus Ramalina farinacea (Ascomycota).</title>
        <authorList>
            <person name="Llewellyn T."/>
            <person name="Mian S."/>
            <person name="Hill R."/>
            <person name="Leitch I.J."/>
            <person name="Gaya E."/>
        </authorList>
    </citation>
    <scope>NUCLEOTIDE SEQUENCE</scope>
    <source>
        <strain evidence="23">LIQ254RAFAR</strain>
    </source>
</reference>
<evidence type="ECO:0000259" key="21">
    <source>
        <dbReference type="PROSITE" id="PS51850"/>
    </source>
</evidence>
<feature type="domain" description="KARI N-terminal Rossmann" evidence="21">
    <location>
        <begin position="561"/>
        <end position="751"/>
    </location>
</feature>
<keyword evidence="20" id="KW-0812">Transmembrane</keyword>
<feature type="binding site" evidence="18">
    <location>
        <position position="822"/>
    </location>
    <ligand>
        <name>substrate</name>
    </ligand>
</feature>
<keyword evidence="8 18" id="KW-0479">Metal-binding</keyword>
<dbReference type="PROSITE" id="PS51851">
    <property type="entry name" value="KARI_C"/>
    <property type="match status" value="1"/>
</dbReference>
<evidence type="ECO:0000313" key="23">
    <source>
        <dbReference type="EMBL" id="MDI1485479.1"/>
    </source>
</evidence>
<keyword evidence="20" id="KW-0472">Membrane</keyword>
<dbReference type="InterPro" id="IPR036291">
    <property type="entry name" value="NAD(P)-bd_dom_sf"/>
</dbReference>
<keyword evidence="12 18" id="KW-0560">Oxidoreductase</keyword>
<feature type="region of interest" description="Disordered" evidence="19">
    <location>
        <begin position="76"/>
        <end position="162"/>
    </location>
</feature>
<evidence type="ECO:0000256" key="2">
    <source>
        <dbReference type="ARBA" id="ARBA00004173"/>
    </source>
</evidence>
<evidence type="ECO:0000256" key="1">
    <source>
        <dbReference type="ARBA" id="ARBA00001946"/>
    </source>
</evidence>
<dbReference type="InterPro" id="IPR013328">
    <property type="entry name" value="6PGD_dom2"/>
</dbReference>
<dbReference type="SUPFAM" id="SSF51735">
    <property type="entry name" value="NAD(P)-binding Rossmann-fold domains"/>
    <property type="match status" value="1"/>
</dbReference>
<feature type="compositionally biased region" description="Polar residues" evidence="19">
    <location>
        <begin position="29"/>
        <end position="40"/>
    </location>
</feature>
<dbReference type="InterPro" id="IPR000506">
    <property type="entry name" value="KARI_C"/>
</dbReference>
<dbReference type="NCBIfam" id="TIGR00465">
    <property type="entry name" value="ilvC"/>
    <property type="match status" value="1"/>
</dbReference>
<dbReference type="GO" id="GO:0005759">
    <property type="term" value="C:mitochondrial matrix"/>
    <property type="evidence" value="ECO:0007669"/>
    <property type="project" value="UniProtKB-ARBA"/>
</dbReference>
<feature type="compositionally biased region" description="Basic and acidic residues" evidence="19">
    <location>
        <begin position="136"/>
        <end position="154"/>
    </location>
</feature>
<feature type="compositionally biased region" description="Acidic residues" evidence="19">
    <location>
        <begin position="15"/>
        <end position="24"/>
    </location>
</feature>
<dbReference type="AlphaFoldDB" id="A0AA43QHJ6"/>
<name>A0AA43QHJ6_9LECA</name>
<evidence type="ECO:0000256" key="17">
    <source>
        <dbReference type="ARBA" id="ARBA00072637"/>
    </source>
</evidence>
<evidence type="ECO:0000256" key="9">
    <source>
        <dbReference type="ARBA" id="ARBA00022842"/>
    </source>
</evidence>
<dbReference type="FunFam" id="3.40.50.720:FF:000167">
    <property type="entry name" value="Ketol-acid reductoisomerase, mitochondrial"/>
    <property type="match status" value="1"/>
</dbReference>
<dbReference type="InterPro" id="IPR008927">
    <property type="entry name" value="6-PGluconate_DH-like_C_sf"/>
</dbReference>
<dbReference type="GO" id="GO:0009099">
    <property type="term" value="P:L-valine biosynthetic process"/>
    <property type="evidence" value="ECO:0007669"/>
    <property type="project" value="UniProtKB-UniRule"/>
</dbReference>
<evidence type="ECO:0000256" key="16">
    <source>
        <dbReference type="ARBA" id="ARBA00030593"/>
    </source>
</evidence>
<feature type="region of interest" description="Disordered" evidence="19">
    <location>
        <begin position="1"/>
        <end position="43"/>
    </location>
</feature>
<dbReference type="InterPro" id="IPR013023">
    <property type="entry name" value="KARI"/>
</dbReference>
<evidence type="ECO:0000256" key="12">
    <source>
        <dbReference type="ARBA" id="ARBA00023002"/>
    </source>
</evidence>
<dbReference type="SUPFAM" id="SSF48179">
    <property type="entry name" value="6-phosphogluconate dehydrogenase C-terminal domain-like"/>
    <property type="match status" value="1"/>
</dbReference>
<evidence type="ECO:0000256" key="6">
    <source>
        <dbReference type="ARBA" id="ARBA00013102"/>
    </source>
</evidence>
<feature type="transmembrane region" description="Helical" evidence="20">
    <location>
        <begin position="53"/>
        <end position="71"/>
    </location>
</feature>
<feature type="domain" description="KARI C-terminal knotted" evidence="22">
    <location>
        <begin position="752"/>
        <end position="899"/>
    </location>
</feature>
<comment type="subcellular location">
    <subcellularLocation>
        <location evidence="2">Mitochondrion</location>
    </subcellularLocation>
</comment>
<dbReference type="FunFam" id="1.10.1040.10:FF:000003">
    <property type="entry name" value="Ketol-acid reductoisomerase, mitochondrial"/>
    <property type="match status" value="1"/>
</dbReference>
<dbReference type="PROSITE" id="PS51850">
    <property type="entry name" value="KARI_N"/>
    <property type="match status" value="1"/>
</dbReference>
<accession>A0AA43QHJ6</accession>
<dbReference type="EMBL" id="JAPUFD010000001">
    <property type="protein sequence ID" value="MDI1485479.1"/>
    <property type="molecule type" value="Genomic_DNA"/>
</dbReference>
<keyword evidence="9 18" id="KW-0460">Magnesium</keyword>
<comment type="cofactor">
    <cofactor evidence="1">
        <name>Mg(2+)</name>
        <dbReference type="ChEBI" id="CHEBI:18420"/>
    </cofactor>
</comment>
<comment type="caution">
    <text evidence="23">The sequence shown here is derived from an EMBL/GenBank/DDBJ whole genome shotgun (WGS) entry which is preliminary data.</text>
</comment>
<dbReference type="FunFam" id="1.10.1040.10:FF:000013">
    <property type="entry name" value="Ketol-acid reductoisomerase, mitochondrial"/>
    <property type="match status" value="1"/>
</dbReference>
<comment type="similarity">
    <text evidence="5 18">Belongs to the ketol-acid reductoisomerase family.</text>
</comment>
<evidence type="ECO:0000256" key="18">
    <source>
        <dbReference type="PROSITE-ProRule" id="PRU01198"/>
    </source>
</evidence>
<keyword evidence="14 18" id="KW-0100">Branched-chain amino acid biosynthesis</keyword>
<feature type="binding site" evidence="18">
    <location>
        <position position="760"/>
    </location>
    <ligand>
        <name>Mg(2+)</name>
        <dbReference type="ChEBI" id="CHEBI:18420"/>
        <label>2</label>
    </ligand>
</feature>
<sequence>MSKPGVEGRGLLQPEEFDIDDLDYLDPQNGHTSTTDWSRSPKNRRARWLRPRYVCFGLVAVVALLVAGVALNRGGGFKIPKIYGKPQEPSSTLKPEPPGHPSETEEQEAPVQVEEPKKPESQDEPEDSETLEDTETDKKPEESEAGKAPAESKRPGSVSDTSKLEDAHLGLQETNGTWEKPTGFKIIGLLFFGRPATVAILDCYLQRNLVKNGGWLDEVHFVVNTKDKNDIKWIDDLVKKIPEYSRFDVPESKKGRDGYNIAWATCKKEHMYIKIDDDLVFFDDEAIPNLVYSKIKHPDSLNVVSNLINSPATGFFHYRFGAIHSYLPEVHRSESSLEDGKSYGPTAWRASALPEWKGKEMTWPIAGVAAGKGDDGSHLPEAYPGGPPYKGHRWLPLPDDKKNLWRTPMAESSYDPNGPDWGSWSLGAQAHYSFLQNLENEDLQAYHYGNGKDPRREGIWDMAYHRMNINFMAIWGKDVLDNLPFPSFDDELALSVQVPEKLRRPLRANGARWSTFAPVQRRTFLLAAKSVRRSVTAAPEIRSPFRLMQIRGLKQIDFAGTKETVYEREDWPRQKLLEYFKNDTLALIGYGSQGHGQGLNLRDNGMNVIIGVRKNGASWKEAQQDGWVPGTNLFDVDEAISKGTVVMNLLSDAAQSETWPAIKPQLTKEKTLYFSHGFSPVFKDLTKVDVPKDIDVILVAPKGSGRTVRSLFREGRGINSSFAVYQDVSGKAEEKAIAMGVAIGSGYLYKTTFEKEVYSDLYGERGCLMGGIHGMFLAQYEVLRERGHSPSEAFNETVEEATQSLYPLIGANGMDWMYAACSTTARRGAIDWSGRFKDTLKPVFNDLYDSVKDGRETQRSLEFNSQPDYREKYEEEMKNIRELEIWRAGKAVRTLRPENQI</sequence>
<evidence type="ECO:0000256" key="19">
    <source>
        <dbReference type="SAM" id="MobiDB-lite"/>
    </source>
</evidence>
<evidence type="ECO:0000259" key="22">
    <source>
        <dbReference type="PROSITE" id="PS51851"/>
    </source>
</evidence>
<protein>
    <recommendedName>
        <fullName evidence="17">Ketol-acid reductoisomerase, mitochondrial</fullName>
        <ecNumber evidence="6">1.1.1.86</ecNumber>
    </recommendedName>
    <alternativeName>
        <fullName evidence="16">Acetohydroxy-acid reductoisomerase</fullName>
    </alternativeName>
    <alternativeName>
        <fullName evidence="15">Alpha-keto-beta-hydroxylacyl reductoisomerase</fullName>
    </alternativeName>
</protein>
<evidence type="ECO:0000256" key="4">
    <source>
        <dbReference type="ARBA" id="ARBA00004885"/>
    </source>
</evidence>
<keyword evidence="10" id="KW-0521">NADP</keyword>
<evidence type="ECO:0000256" key="20">
    <source>
        <dbReference type="SAM" id="Phobius"/>
    </source>
</evidence>
<evidence type="ECO:0000256" key="3">
    <source>
        <dbReference type="ARBA" id="ARBA00004864"/>
    </source>
</evidence>
<dbReference type="InterPro" id="IPR013116">
    <property type="entry name" value="KARI_N"/>
</dbReference>
<dbReference type="Gene3D" id="3.40.50.720">
    <property type="entry name" value="NAD(P)-binding Rossmann-like Domain"/>
    <property type="match status" value="1"/>
</dbReference>
<evidence type="ECO:0000256" key="7">
    <source>
        <dbReference type="ARBA" id="ARBA00022605"/>
    </source>
</evidence>
<proteinExistence type="inferred from homology"/>
<evidence type="ECO:0000313" key="24">
    <source>
        <dbReference type="Proteomes" id="UP001161017"/>
    </source>
</evidence>
<feature type="binding site" evidence="18">
    <location>
        <position position="760"/>
    </location>
    <ligand>
        <name>Mg(2+)</name>
        <dbReference type="ChEBI" id="CHEBI:18420"/>
        <label>1</label>
    </ligand>
</feature>
<feature type="compositionally biased region" description="Acidic residues" evidence="19">
    <location>
        <begin position="122"/>
        <end position="135"/>
    </location>
</feature>
<keyword evidence="13" id="KW-0496">Mitochondrion</keyword>
<feature type="binding site" evidence="18">
    <location>
        <position position="764"/>
    </location>
    <ligand>
        <name>Mg(2+)</name>
        <dbReference type="ChEBI" id="CHEBI:18420"/>
        <label>1</label>
    </ligand>
</feature>
<keyword evidence="24" id="KW-1185">Reference proteome</keyword>
<dbReference type="Proteomes" id="UP001161017">
    <property type="component" value="Unassembled WGS sequence"/>
</dbReference>
<dbReference type="Pfam" id="PF01450">
    <property type="entry name" value="KARI_C"/>
    <property type="match status" value="1"/>
</dbReference>
<gene>
    <name evidence="23" type="primary">ILV5</name>
    <name evidence="23" type="ORF">OHK93_000617</name>
</gene>
<evidence type="ECO:0000256" key="5">
    <source>
        <dbReference type="ARBA" id="ARBA00010318"/>
    </source>
</evidence>
<evidence type="ECO:0000256" key="10">
    <source>
        <dbReference type="ARBA" id="ARBA00022857"/>
    </source>
</evidence>
<dbReference type="PANTHER" id="PTHR21371:SF1">
    <property type="entry name" value="KETOL-ACID REDUCTOISOMERASE, MITOCHONDRIAL"/>
    <property type="match status" value="1"/>
</dbReference>
<keyword evidence="11" id="KW-0809">Transit peptide</keyword>
<dbReference type="FunFam" id="1.10.1040.10:FF:000005">
    <property type="entry name" value="Ketol-acid reductoisomerase, mitochondrial"/>
    <property type="match status" value="1"/>
</dbReference>
<dbReference type="EC" id="1.1.1.86" evidence="6"/>
<comment type="pathway">
    <text evidence="3">Amino-acid biosynthesis; L-valine biosynthesis; L-valine from pyruvate: step 2/4.</text>
</comment>
<evidence type="ECO:0000256" key="15">
    <source>
        <dbReference type="ARBA" id="ARBA00030209"/>
    </source>
</evidence>
<dbReference type="Pfam" id="PF07991">
    <property type="entry name" value="KARI_N"/>
    <property type="match status" value="1"/>
</dbReference>
<dbReference type="GO" id="GO:0046872">
    <property type="term" value="F:metal ion binding"/>
    <property type="evidence" value="ECO:0007669"/>
    <property type="project" value="UniProtKB-UniRule"/>
</dbReference>
<evidence type="ECO:0000256" key="13">
    <source>
        <dbReference type="ARBA" id="ARBA00023128"/>
    </source>
</evidence>
<keyword evidence="7 18" id="KW-0028">Amino-acid biosynthesis</keyword>
<keyword evidence="20" id="KW-1133">Transmembrane helix</keyword>
<dbReference type="Gene3D" id="1.10.1040.10">
    <property type="entry name" value="N-(1-d-carboxylethyl)-l-norvaline Dehydrogenase, domain 2"/>
    <property type="match status" value="3"/>
</dbReference>
<dbReference type="PANTHER" id="PTHR21371">
    <property type="entry name" value="KETOL-ACID REDUCTOISOMERASE, MITOCHONDRIAL"/>
    <property type="match status" value="1"/>
</dbReference>
<evidence type="ECO:0000256" key="8">
    <source>
        <dbReference type="ARBA" id="ARBA00022723"/>
    </source>
</evidence>
<dbReference type="GO" id="GO:0009097">
    <property type="term" value="P:isoleucine biosynthetic process"/>
    <property type="evidence" value="ECO:0007669"/>
    <property type="project" value="UniProtKB-UniRule"/>
</dbReference>
<feature type="binding site" evidence="18">
    <location>
        <position position="796"/>
    </location>
    <ligand>
        <name>Mg(2+)</name>
        <dbReference type="ChEBI" id="CHEBI:18420"/>
        <label>2</label>
    </ligand>
</feature>
<comment type="pathway">
    <text evidence="4">Amino-acid biosynthesis; L-isoleucine biosynthesis; L-isoleucine from 2-oxobutanoate: step 2/4.</text>
</comment>
<feature type="binding site" evidence="18">
    <location>
        <position position="800"/>
    </location>
    <ligand>
        <name>Mg(2+)</name>
        <dbReference type="ChEBI" id="CHEBI:18420"/>
        <label>2</label>
    </ligand>
</feature>
<dbReference type="GO" id="GO:0004455">
    <property type="term" value="F:ketol-acid reductoisomerase activity"/>
    <property type="evidence" value="ECO:0007669"/>
    <property type="project" value="UniProtKB-UniRule"/>
</dbReference>
<evidence type="ECO:0000256" key="14">
    <source>
        <dbReference type="ARBA" id="ARBA00023304"/>
    </source>
</evidence>
<evidence type="ECO:0000256" key="11">
    <source>
        <dbReference type="ARBA" id="ARBA00022946"/>
    </source>
</evidence>
<organism evidence="23 24">
    <name type="scientific">Ramalina farinacea</name>
    <dbReference type="NCBI Taxonomy" id="258253"/>
    <lineage>
        <taxon>Eukaryota</taxon>
        <taxon>Fungi</taxon>
        <taxon>Dikarya</taxon>
        <taxon>Ascomycota</taxon>
        <taxon>Pezizomycotina</taxon>
        <taxon>Lecanoromycetes</taxon>
        <taxon>OSLEUM clade</taxon>
        <taxon>Lecanoromycetidae</taxon>
        <taxon>Lecanorales</taxon>
        <taxon>Lecanorineae</taxon>
        <taxon>Ramalinaceae</taxon>
        <taxon>Ramalina</taxon>
    </lineage>
</organism>